<dbReference type="SUPFAM" id="SSF53901">
    <property type="entry name" value="Thiolase-like"/>
    <property type="match status" value="1"/>
</dbReference>
<feature type="domain" description="Beta-ketoacyl-[acyl-carrier-protein] synthase III C-terminal" evidence="2">
    <location>
        <begin position="2"/>
        <end position="61"/>
    </location>
</feature>
<keyword evidence="4" id="KW-1185">Reference proteome</keyword>
<dbReference type="GO" id="GO:0016746">
    <property type="term" value="F:acyltransferase activity"/>
    <property type="evidence" value="ECO:0007669"/>
    <property type="project" value="InterPro"/>
</dbReference>
<proteinExistence type="predicted"/>
<dbReference type="EMBL" id="FOMX01000005">
    <property type="protein sequence ID" value="SFD87738.1"/>
    <property type="molecule type" value="Genomic_DNA"/>
</dbReference>
<dbReference type="InterPro" id="IPR016039">
    <property type="entry name" value="Thiolase-like"/>
</dbReference>
<dbReference type="Proteomes" id="UP000199400">
    <property type="component" value="Unassembled WGS sequence"/>
</dbReference>
<evidence type="ECO:0000313" key="4">
    <source>
        <dbReference type="Proteomes" id="UP000199400"/>
    </source>
</evidence>
<gene>
    <name evidence="3" type="ORF">SAMN02745121_02063</name>
</gene>
<reference evidence="4" key="1">
    <citation type="submission" date="2016-10" db="EMBL/GenBank/DDBJ databases">
        <authorList>
            <person name="Varghese N."/>
            <person name="Submissions S."/>
        </authorList>
    </citation>
    <scope>NUCLEOTIDE SEQUENCE [LARGE SCALE GENOMIC DNA]</scope>
    <source>
        <strain evidence="4">ATCC 25963</strain>
    </source>
</reference>
<protein>
    <submittedName>
        <fullName evidence="3">3-Oxoacyl-[acyl-carrier-protein (ACP)] synthase III C terminal</fullName>
    </submittedName>
</protein>
<dbReference type="AlphaFoldDB" id="A0A1I1W058"/>
<organism evidence="3 4">
    <name type="scientific">Nannocystis exedens</name>
    <dbReference type="NCBI Taxonomy" id="54"/>
    <lineage>
        <taxon>Bacteria</taxon>
        <taxon>Pseudomonadati</taxon>
        <taxon>Myxococcota</taxon>
        <taxon>Polyangia</taxon>
        <taxon>Nannocystales</taxon>
        <taxon>Nannocystaceae</taxon>
        <taxon>Nannocystis</taxon>
    </lineage>
</organism>
<sequence length="74" mass="8253">MLARHELSGDPLDWVLFNMSNGPAQRAWLAKTGIPESRSFFNIERYGNCIAASLGRVLDDSCGRRSRARAISGW</sequence>
<evidence type="ECO:0000313" key="3">
    <source>
        <dbReference type="EMBL" id="SFD87738.1"/>
    </source>
</evidence>
<name>A0A1I1W058_9BACT</name>
<dbReference type="OrthoDB" id="9815506at2"/>
<dbReference type="RefSeq" id="WP_096330846.1">
    <property type="nucleotide sequence ID" value="NZ_FOMX01000005.1"/>
</dbReference>
<dbReference type="STRING" id="54.SAMN02745121_02063"/>
<keyword evidence="1" id="KW-0808">Transferase</keyword>
<accession>A0A1I1W058</accession>
<evidence type="ECO:0000259" key="2">
    <source>
        <dbReference type="Pfam" id="PF08541"/>
    </source>
</evidence>
<dbReference type="InterPro" id="IPR013747">
    <property type="entry name" value="ACP_syn_III_C"/>
</dbReference>
<evidence type="ECO:0000256" key="1">
    <source>
        <dbReference type="ARBA" id="ARBA00022679"/>
    </source>
</evidence>
<dbReference type="Gene3D" id="3.40.47.10">
    <property type="match status" value="1"/>
</dbReference>
<dbReference type="Pfam" id="PF08541">
    <property type="entry name" value="ACP_syn_III_C"/>
    <property type="match status" value="1"/>
</dbReference>